<protein>
    <submittedName>
        <fullName evidence="7">Serine/threonine transporter SstT</fullName>
    </submittedName>
</protein>
<keyword evidence="8" id="KW-1185">Reference proteome</keyword>
<dbReference type="GO" id="GO:0005295">
    <property type="term" value="F:neutral L-amino acid:sodium symporter activity"/>
    <property type="evidence" value="ECO:0007669"/>
    <property type="project" value="TreeGrafter"/>
</dbReference>
<dbReference type="PANTHER" id="PTHR42865">
    <property type="entry name" value="PROTON/GLUTAMATE-ASPARTATE SYMPORTER"/>
    <property type="match status" value="1"/>
</dbReference>
<sequence>MKLIIRLVLGVAAGILAGLYGPEFLIKLLVTFKTAFGQFLGFTVPLIILFYITSGIGSLTKGSGRILGVTLLLAYLSTICAGLVAYTVSSGLLPDLVPKLAANLDSGEEILPWLVIELAPLMDVGTALVLAFMFGMGISITHGKALLKATEQGKYIIELVLVNVIIPLLPFYICGVFAEMGASGTVFRTLETFAWVLGVAIVLHWVWLLVMFSIAGGMARKNPISMIKTMLPSYMTAIGTLSSAATIPVTVDCVRKLKVNNHVVDFTVPLCATIHLAGSATTLTVCTIAVAFLETNQIPTPAQFIPFLLTLGVAMVAAPGIPGGAVMASLGLLSSMMGFDSSAIAMMIALYLAQDSFGTACNVTGDGAIATVVGVVSEGRWQDE</sequence>
<feature type="transmembrane region" description="Helical" evidence="6">
    <location>
        <begin position="266"/>
        <end position="292"/>
    </location>
</feature>
<feature type="transmembrane region" description="Helical" evidence="6">
    <location>
        <begin position="304"/>
        <end position="321"/>
    </location>
</feature>
<dbReference type="RefSeq" id="WP_087111906.1">
    <property type="nucleotide sequence ID" value="NZ_CBCSCN010000010.1"/>
</dbReference>
<dbReference type="PANTHER" id="PTHR42865:SF8">
    <property type="entry name" value="SERINE_THREONINE TRANSPORTER SSTT"/>
    <property type="match status" value="1"/>
</dbReference>
<dbReference type="EMBL" id="FWPT01000008">
    <property type="protein sequence ID" value="SMA49520.1"/>
    <property type="molecule type" value="Genomic_DNA"/>
</dbReference>
<dbReference type="SUPFAM" id="SSF118215">
    <property type="entry name" value="Proton glutamate symport protein"/>
    <property type="match status" value="1"/>
</dbReference>
<dbReference type="GO" id="GO:0032329">
    <property type="term" value="P:serine transport"/>
    <property type="evidence" value="ECO:0007669"/>
    <property type="project" value="TreeGrafter"/>
</dbReference>
<evidence type="ECO:0000256" key="4">
    <source>
        <dbReference type="ARBA" id="ARBA00022989"/>
    </source>
</evidence>
<comment type="subcellular location">
    <subcellularLocation>
        <location evidence="1">Membrane</location>
        <topology evidence="1">Multi-pass membrane protein</topology>
    </subcellularLocation>
</comment>
<feature type="transmembrane region" description="Helical" evidence="6">
    <location>
        <begin position="66"/>
        <end position="90"/>
    </location>
</feature>
<dbReference type="InterPro" id="IPR001991">
    <property type="entry name" value="Na-dicarboxylate_symporter"/>
</dbReference>
<evidence type="ECO:0000256" key="5">
    <source>
        <dbReference type="ARBA" id="ARBA00023136"/>
    </source>
</evidence>
<feature type="transmembrane region" description="Helical" evidence="6">
    <location>
        <begin position="193"/>
        <end position="219"/>
    </location>
</feature>
<dbReference type="Gene3D" id="1.10.3860.10">
    <property type="entry name" value="Sodium:dicarboxylate symporter"/>
    <property type="match status" value="1"/>
</dbReference>
<dbReference type="Proteomes" id="UP000196573">
    <property type="component" value="Unassembled WGS sequence"/>
</dbReference>
<evidence type="ECO:0000313" key="8">
    <source>
        <dbReference type="Proteomes" id="UP000196573"/>
    </source>
</evidence>
<keyword evidence="2" id="KW-0813">Transport</keyword>
<feature type="transmembrane region" description="Helical" evidence="6">
    <location>
        <begin position="7"/>
        <end position="30"/>
    </location>
</feature>
<dbReference type="Pfam" id="PF00375">
    <property type="entry name" value="SDF"/>
    <property type="match status" value="1"/>
</dbReference>
<keyword evidence="3 6" id="KW-0812">Transmembrane</keyword>
<feature type="transmembrane region" description="Helical" evidence="6">
    <location>
        <begin position="327"/>
        <end position="352"/>
    </location>
</feature>
<accession>A0A1X7AMJ6</accession>
<keyword evidence="4 6" id="KW-1133">Transmembrane helix</keyword>
<dbReference type="InterPro" id="IPR036458">
    <property type="entry name" value="Na:dicarbo_symporter_sf"/>
</dbReference>
<organism evidence="7 8">
    <name type="scientific">Parendozoicomonas haliclonae</name>
    <dbReference type="NCBI Taxonomy" id="1960125"/>
    <lineage>
        <taxon>Bacteria</taxon>
        <taxon>Pseudomonadati</taxon>
        <taxon>Pseudomonadota</taxon>
        <taxon>Gammaproteobacteria</taxon>
        <taxon>Oceanospirillales</taxon>
        <taxon>Endozoicomonadaceae</taxon>
        <taxon>Parendozoicomonas</taxon>
    </lineage>
</organism>
<evidence type="ECO:0000313" key="7">
    <source>
        <dbReference type="EMBL" id="SMA49520.1"/>
    </source>
</evidence>
<feature type="transmembrane region" description="Helical" evidence="6">
    <location>
        <begin position="155"/>
        <end position="173"/>
    </location>
</feature>
<gene>
    <name evidence="7" type="primary">sstT</name>
    <name evidence="7" type="ORF">EHSB41UT_03313</name>
</gene>
<dbReference type="PRINTS" id="PR00173">
    <property type="entry name" value="EDTRNSPORT"/>
</dbReference>
<evidence type="ECO:0000256" key="2">
    <source>
        <dbReference type="ARBA" id="ARBA00022448"/>
    </source>
</evidence>
<evidence type="ECO:0000256" key="6">
    <source>
        <dbReference type="SAM" id="Phobius"/>
    </source>
</evidence>
<feature type="transmembrane region" description="Helical" evidence="6">
    <location>
        <begin position="231"/>
        <end position="251"/>
    </location>
</feature>
<evidence type="ECO:0000256" key="1">
    <source>
        <dbReference type="ARBA" id="ARBA00004141"/>
    </source>
</evidence>
<reference evidence="7 8" key="1">
    <citation type="submission" date="2017-03" db="EMBL/GenBank/DDBJ databases">
        <authorList>
            <person name="Afonso C.L."/>
            <person name="Miller P.J."/>
            <person name="Scott M.A."/>
            <person name="Spackman E."/>
            <person name="Goraichik I."/>
            <person name="Dimitrov K.M."/>
            <person name="Suarez D.L."/>
            <person name="Swayne D.E."/>
        </authorList>
    </citation>
    <scope>NUCLEOTIDE SEQUENCE [LARGE SCALE GENOMIC DNA]</scope>
    <source>
        <strain evidence="7">SB41UT1</strain>
    </source>
</reference>
<proteinExistence type="predicted"/>
<keyword evidence="5 6" id="KW-0472">Membrane</keyword>
<dbReference type="OrthoDB" id="9768885at2"/>
<feature type="transmembrane region" description="Helical" evidence="6">
    <location>
        <begin position="36"/>
        <end position="54"/>
    </location>
</feature>
<evidence type="ECO:0000256" key="3">
    <source>
        <dbReference type="ARBA" id="ARBA00022692"/>
    </source>
</evidence>
<name>A0A1X7AMJ6_9GAMM</name>
<dbReference type="AlphaFoldDB" id="A0A1X7AMJ6"/>
<dbReference type="GO" id="GO:0005886">
    <property type="term" value="C:plasma membrane"/>
    <property type="evidence" value="ECO:0007669"/>
    <property type="project" value="TreeGrafter"/>
</dbReference>